<reference evidence="1" key="2">
    <citation type="journal article" date="2015" name="Fish Shellfish Immunol.">
        <title>Early steps in the European eel (Anguilla anguilla)-Vibrio vulnificus interaction in the gills: Role of the RtxA13 toxin.</title>
        <authorList>
            <person name="Callol A."/>
            <person name="Pajuelo D."/>
            <person name="Ebbesson L."/>
            <person name="Teles M."/>
            <person name="MacKenzie S."/>
            <person name="Amaro C."/>
        </authorList>
    </citation>
    <scope>NUCLEOTIDE SEQUENCE</scope>
</reference>
<organism evidence="1">
    <name type="scientific">Anguilla anguilla</name>
    <name type="common">European freshwater eel</name>
    <name type="synonym">Muraena anguilla</name>
    <dbReference type="NCBI Taxonomy" id="7936"/>
    <lineage>
        <taxon>Eukaryota</taxon>
        <taxon>Metazoa</taxon>
        <taxon>Chordata</taxon>
        <taxon>Craniata</taxon>
        <taxon>Vertebrata</taxon>
        <taxon>Euteleostomi</taxon>
        <taxon>Actinopterygii</taxon>
        <taxon>Neopterygii</taxon>
        <taxon>Teleostei</taxon>
        <taxon>Anguilliformes</taxon>
        <taxon>Anguillidae</taxon>
        <taxon>Anguilla</taxon>
    </lineage>
</organism>
<protein>
    <submittedName>
        <fullName evidence="1">Uncharacterized protein</fullName>
    </submittedName>
</protein>
<dbReference type="EMBL" id="GBXM01057352">
    <property type="protein sequence ID" value="JAH51225.1"/>
    <property type="molecule type" value="Transcribed_RNA"/>
</dbReference>
<evidence type="ECO:0000313" key="1">
    <source>
        <dbReference type="EMBL" id="JAH51225.1"/>
    </source>
</evidence>
<accession>A0A0E9TEB2</accession>
<name>A0A0E9TEB2_ANGAN</name>
<proteinExistence type="predicted"/>
<sequence length="21" mass="2396">MAGLGYEGSGYSWSGVWRFWV</sequence>
<dbReference type="AlphaFoldDB" id="A0A0E9TEB2"/>
<reference evidence="1" key="1">
    <citation type="submission" date="2014-11" db="EMBL/GenBank/DDBJ databases">
        <authorList>
            <person name="Amaro Gonzalez C."/>
        </authorList>
    </citation>
    <scope>NUCLEOTIDE SEQUENCE</scope>
</reference>